<evidence type="ECO:0000256" key="6">
    <source>
        <dbReference type="ARBA" id="ARBA00022556"/>
    </source>
</evidence>
<keyword evidence="5 12" id="KW-0444">Lipid biosynthesis</keyword>
<keyword evidence="6 12" id="KW-0441">Lipid A biosynthesis</keyword>
<evidence type="ECO:0000256" key="1">
    <source>
        <dbReference type="ARBA" id="ARBA00001947"/>
    </source>
</evidence>
<dbReference type="GO" id="GO:0009245">
    <property type="term" value="P:lipid A biosynthetic process"/>
    <property type="evidence" value="ECO:0007669"/>
    <property type="project" value="UniProtKB-UniRule"/>
</dbReference>
<evidence type="ECO:0000256" key="2">
    <source>
        <dbReference type="ARBA" id="ARBA00002923"/>
    </source>
</evidence>
<dbReference type="GO" id="GO:0046872">
    <property type="term" value="F:metal ion binding"/>
    <property type="evidence" value="ECO:0007669"/>
    <property type="project" value="UniProtKB-KW"/>
</dbReference>
<protein>
    <recommendedName>
        <fullName evidence="4 12">UDP-3-O-acyl-N-acetylglucosamine deacetylase</fullName>
        <shortName evidence="12">UDP-3-O-acyl-GlcNAc deacetylase</shortName>
        <ecNumber evidence="4 12">3.5.1.108</ecNumber>
    </recommendedName>
    <alternativeName>
        <fullName evidence="12">UDP-3-O-[R-3-hydroxymyristoyl]-N-acetylglucosamine deacetylase</fullName>
    </alternativeName>
</protein>
<feature type="binding site" evidence="12">
    <location>
        <position position="256"/>
    </location>
    <ligand>
        <name>Zn(2+)</name>
        <dbReference type="ChEBI" id="CHEBI:29105"/>
    </ligand>
</feature>
<evidence type="ECO:0000313" key="13">
    <source>
        <dbReference type="EMBL" id="MDS3859321.1"/>
    </source>
</evidence>
<dbReference type="HAMAP" id="MF_00388">
    <property type="entry name" value="LpxC"/>
    <property type="match status" value="1"/>
</dbReference>
<feature type="binding site" evidence="12">
    <location>
        <position position="252"/>
    </location>
    <ligand>
        <name>Zn(2+)</name>
        <dbReference type="ChEBI" id="CHEBI:29105"/>
    </ligand>
</feature>
<feature type="binding site" evidence="12">
    <location>
        <position position="97"/>
    </location>
    <ligand>
        <name>Zn(2+)</name>
        <dbReference type="ChEBI" id="CHEBI:29105"/>
    </ligand>
</feature>
<accession>A0AAE4FNN6</accession>
<comment type="similarity">
    <text evidence="12">Belongs to the LpxC family.</text>
</comment>
<dbReference type="AlphaFoldDB" id="A0AAE4FNN6"/>
<keyword evidence="14" id="KW-1185">Reference proteome</keyword>
<dbReference type="EC" id="3.5.1.108" evidence="4 12"/>
<evidence type="ECO:0000256" key="3">
    <source>
        <dbReference type="ARBA" id="ARBA00005002"/>
    </source>
</evidence>
<evidence type="ECO:0000256" key="10">
    <source>
        <dbReference type="ARBA" id="ARBA00023098"/>
    </source>
</evidence>
<dbReference type="Gene3D" id="3.30.230.20">
    <property type="entry name" value="lpxc deacetylase, domain 1"/>
    <property type="match status" value="1"/>
</dbReference>
<dbReference type="InterPro" id="IPR015870">
    <property type="entry name" value="UDP-acyl_N-AcGlcN_deAcase_N"/>
</dbReference>
<dbReference type="PANTHER" id="PTHR33694:SF1">
    <property type="entry name" value="UDP-3-O-ACYL-N-ACETYLGLUCOSAMINE DEACETYLASE 1, MITOCHONDRIAL-RELATED"/>
    <property type="match status" value="1"/>
</dbReference>
<keyword evidence="9 12" id="KW-0862">Zinc</keyword>
<dbReference type="Gene3D" id="3.30.1700.10">
    <property type="entry name" value="lpxc deacetylase, domain 2"/>
    <property type="match status" value="1"/>
</dbReference>
<organism evidence="13 14">
    <name type="scientific">Pseudocalidococcus azoricus BACA0444</name>
    <dbReference type="NCBI Taxonomy" id="2918990"/>
    <lineage>
        <taxon>Bacteria</taxon>
        <taxon>Bacillati</taxon>
        <taxon>Cyanobacteriota</taxon>
        <taxon>Cyanophyceae</taxon>
        <taxon>Acaryochloridales</taxon>
        <taxon>Thermosynechococcaceae</taxon>
        <taxon>Pseudocalidococcus</taxon>
        <taxon>Pseudocalidococcus azoricus</taxon>
    </lineage>
</organism>
<dbReference type="Proteomes" id="UP001268256">
    <property type="component" value="Unassembled WGS sequence"/>
</dbReference>
<evidence type="ECO:0000256" key="9">
    <source>
        <dbReference type="ARBA" id="ARBA00022833"/>
    </source>
</evidence>
<feature type="active site" description="Proton donor" evidence="12">
    <location>
        <position position="279"/>
    </location>
</feature>
<comment type="caution">
    <text evidence="13">The sequence shown here is derived from an EMBL/GenBank/DDBJ whole genome shotgun (WGS) entry which is preliminary data.</text>
</comment>
<comment type="pathway">
    <text evidence="3 12">Glycolipid biosynthesis; lipid IV(A) biosynthesis; lipid IV(A) from (3R)-3-hydroxytetradecanoyl-[acyl-carrier-protein] and UDP-N-acetyl-alpha-D-glucosamine: step 2/6.</text>
</comment>
<sequence length="299" mass="31792">MPETSLPEITFATPAHGQMFPAQKTLAQAITIAGVGLHSGLEVRVELQPAAVDQGRQFRRIDLGDGPMIPAQIKFVRATQLSTELATEQGSVRTIEHLLAALLIAGVDNLVIALDGPEVPLLDGSAQAWLTALSSVGLIQQNAPKAQSFLSEPVYVQAGDSFALALPAPETRLTYGIDFSDYAAIGQQWFSCLVRDLAGEIAPARTFGLAEQVAQLQAAGLIKGGSLENALVCSHSGWVNPPLRFINEPVRHKILDFWGDLALLGTPPVAHYVAYKASHTLHTRLAQTIAATPSSTPSP</sequence>
<dbReference type="InterPro" id="IPR020568">
    <property type="entry name" value="Ribosomal_Su5_D2-typ_SF"/>
</dbReference>
<comment type="catalytic activity">
    <reaction evidence="11 12">
        <text>a UDP-3-O-[(3R)-3-hydroxyacyl]-N-acetyl-alpha-D-glucosamine + H2O = a UDP-3-O-[(3R)-3-hydroxyacyl]-alpha-D-glucosamine + acetate</text>
        <dbReference type="Rhea" id="RHEA:67816"/>
        <dbReference type="ChEBI" id="CHEBI:15377"/>
        <dbReference type="ChEBI" id="CHEBI:30089"/>
        <dbReference type="ChEBI" id="CHEBI:137740"/>
        <dbReference type="ChEBI" id="CHEBI:173225"/>
        <dbReference type="EC" id="3.5.1.108"/>
    </reaction>
</comment>
<dbReference type="InterPro" id="IPR004463">
    <property type="entry name" value="UDP-acyl_GlcNac_deAcase"/>
</dbReference>
<gene>
    <name evidence="12 13" type="primary">lpxC</name>
    <name evidence="13" type="ORF">RIF25_00730</name>
</gene>
<evidence type="ECO:0000256" key="12">
    <source>
        <dbReference type="HAMAP-Rule" id="MF_00388"/>
    </source>
</evidence>
<evidence type="ECO:0000256" key="7">
    <source>
        <dbReference type="ARBA" id="ARBA00022723"/>
    </source>
</evidence>
<dbReference type="SUPFAM" id="SSF54211">
    <property type="entry name" value="Ribosomal protein S5 domain 2-like"/>
    <property type="match status" value="2"/>
</dbReference>
<comment type="function">
    <text evidence="2 12">Catalyzes the hydrolysis of UDP-3-O-myristoyl-N-acetylglucosamine to form UDP-3-O-myristoylglucosamine and acetate, the committed step in lipid A biosynthesis.</text>
</comment>
<evidence type="ECO:0000256" key="4">
    <source>
        <dbReference type="ARBA" id="ARBA00012745"/>
    </source>
</evidence>
<keyword evidence="10 12" id="KW-0443">Lipid metabolism</keyword>
<reference evidence="14" key="1">
    <citation type="submission" date="2023-07" db="EMBL/GenBank/DDBJ databases">
        <authorList>
            <person name="Luz R."/>
            <person name="Cordeiro R."/>
            <person name="Fonseca A."/>
            <person name="Goncalves V."/>
        </authorList>
    </citation>
    <scope>NUCLEOTIDE SEQUENCE [LARGE SCALE GENOMIC DNA]</scope>
    <source>
        <strain evidence="14">BACA0444</strain>
    </source>
</reference>
<dbReference type="InterPro" id="IPR011334">
    <property type="entry name" value="UDP-acyl_GlcNac_deAcase_C"/>
</dbReference>
<proteinExistence type="inferred from homology"/>
<keyword evidence="8 12" id="KW-0378">Hydrolase</keyword>
<name>A0AAE4FNN6_9CYAN</name>
<keyword evidence="7 12" id="KW-0479">Metal-binding</keyword>
<evidence type="ECO:0000313" key="14">
    <source>
        <dbReference type="Proteomes" id="UP001268256"/>
    </source>
</evidence>
<evidence type="ECO:0000256" key="8">
    <source>
        <dbReference type="ARBA" id="ARBA00022801"/>
    </source>
</evidence>
<dbReference type="GO" id="GO:0103117">
    <property type="term" value="F:UDP-3-O-acyl-N-acetylglucosamine deacetylase activity"/>
    <property type="evidence" value="ECO:0007669"/>
    <property type="project" value="UniProtKB-UniRule"/>
</dbReference>
<evidence type="ECO:0000256" key="11">
    <source>
        <dbReference type="ARBA" id="ARBA00024535"/>
    </source>
</evidence>
<dbReference type="EMBL" id="JAVMIP010000001">
    <property type="protein sequence ID" value="MDS3859321.1"/>
    <property type="molecule type" value="Genomic_DNA"/>
</dbReference>
<dbReference type="GO" id="GO:0016020">
    <property type="term" value="C:membrane"/>
    <property type="evidence" value="ECO:0007669"/>
    <property type="project" value="GOC"/>
</dbReference>
<comment type="cofactor">
    <cofactor evidence="1 12">
        <name>Zn(2+)</name>
        <dbReference type="ChEBI" id="CHEBI:29105"/>
    </cofactor>
</comment>
<dbReference type="RefSeq" id="WP_322876656.1">
    <property type="nucleotide sequence ID" value="NZ_JAVMIP010000001.1"/>
</dbReference>
<dbReference type="PANTHER" id="PTHR33694">
    <property type="entry name" value="UDP-3-O-ACYL-N-ACETYLGLUCOSAMINE DEACETYLASE 1, MITOCHONDRIAL-RELATED"/>
    <property type="match status" value="1"/>
</dbReference>
<evidence type="ECO:0000256" key="5">
    <source>
        <dbReference type="ARBA" id="ARBA00022516"/>
    </source>
</evidence>
<dbReference type="Pfam" id="PF03331">
    <property type="entry name" value="LpxC"/>
    <property type="match status" value="1"/>
</dbReference>
<dbReference type="NCBIfam" id="TIGR00325">
    <property type="entry name" value="lpxC"/>
    <property type="match status" value="1"/>
</dbReference>